<dbReference type="InterPro" id="IPR045402">
    <property type="entry name" value="GAP1-N2"/>
</dbReference>
<evidence type="ECO:0000256" key="1">
    <source>
        <dbReference type="SAM" id="MobiDB-lite"/>
    </source>
</evidence>
<reference evidence="3 4" key="1">
    <citation type="submission" date="2019-02" db="EMBL/GenBank/DDBJ databases">
        <title>Deep-cultivation of Planctomycetes and their phenomic and genomic characterization uncovers novel biology.</title>
        <authorList>
            <person name="Wiegand S."/>
            <person name="Jogler M."/>
            <person name="Boedeker C."/>
            <person name="Pinto D."/>
            <person name="Vollmers J."/>
            <person name="Rivas-Marin E."/>
            <person name="Kohn T."/>
            <person name="Peeters S.H."/>
            <person name="Heuer A."/>
            <person name="Rast P."/>
            <person name="Oberbeckmann S."/>
            <person name="Bunk B."/>
            <person name="Jeske O."/>
            <person name="Meyerdierks A."/>
            <person name="Storesund J.E."/>
            <person name="Kallscheuer N."/>
            <person name="Luecker S."/>
            <person name="Lage O.M."/>
            <person name="Pohl T."/>
            <person name="Merkel B.J."/>
            <person name="Hornburger P."/>
            <person name="Mueller R.-W."/>
            <person name="Bruemmer F."/>
            <person name="Labrenz M."/>
            <person name="Spormann A.M."/>
            <person name="Op Den Camp H."/>
            <person name="Overmann J."/>
            <person name="Amann R."/>
            <person name="Jetten M.S.M."/>
            <person name="Mascher T."/>
            <person name="Medema M.H."/>
            <person name="Devos D.P."/>
            <person name="Kaster A.-K."/>
            <person name="Ovreas L."/>
            <person name="Rohde M."/>
            <person name="Galperin M.Y."/>
            <person name="Jogler C."/>
        </authorList>
    </citation>
    <scope>NUCLEOTIDE SEQUENCE [LARGE SCALE GENOMIC DNA]</scope>
    <source>
        <strain evidence="3 4">Enr8</strain>
    </source>
</reference>
<dbReference type="Proteomes" id="UP000318878">
    <property type="component" value="Unassembled WGS sequence"/>
</dbReference>
<dbReference type="EMBL" id="SJPF01000008">
    <property type="protein sequence ID" value="TWT29467.1"/>
    <property type="molecule type" value="Genomic_DNA"/>
</dbReference>
<feature type="domain" description="GTPase-associated protein 1 N-terminal" evidence="2">
    <location>
        <begin position="5"/>
        <end position="118"/>
    </location>
</feature>
<evidence type="ECO:0000313" key="3">
    <source>
        <dbReference type="EMBL" id="TWT29467.1"/>
    </source>
</evidence>
<gene>
    <name evidence="3" type="ORF">Enr8_49830</name>
</gene>
<dbReference type="Pfam" id="PF20013">
    <property type="entry name" value="GAP1-N2"/>
    <property type="match status" value="1"/>
</dbReference>
<protein>
    <recommendedName>
        <fullName evidence="2">GTPase-associated protein 1 N-terminal domain-containing protein</fullName>
    </recommendedName>
</protein>
<dbReference type="AlphaFoldDB" id="A0A5C5UV01"/>
<evidence type="ECO:0000259" key="2">
    <source>
        <dbReference type="Pfam" id="PF20013"/>
    </source>
</evidence>
<name>A0A5C5UV01_9BACT</name>
<proteinExistence type="predicted"/>
<feature type="region of interest" description="Disordered" evidence="1">
    <location>
        <begin position="317"/>
        <end position="353"/>
    </location>
</feature>
<keyword evidence="4" id="KW-1185">Reference proteome</keyword>
<organism evidence="3 4">
    <name type="scientific">Blastopirellula retiformator</name>
    <dbReference type="NCBI Taxonomy" id="2527970"/>
    <lineage>
        <taxon>Bacteria</taxon>
        <taxon>Pseudomonadati</taxon>
        <taxon>Planctomycetota</taxon>
        <taxon>Planctomycetia</taxon>
        <taxon>Pirellulales</taxon>
        <taxon>Pirellulaceae</taxon>
        <taxon>Blastopirellula</taxon>
    </lineage>
</organism>
<comment type="caution">
    <text evidence="3">The sequence shown here is derived from an EMBL/GenBank/DDBJ whole genome shotgun (WGS) entry which is preliminary data.</text>
</comment>
<feature type="compositionally biased region" description="Basic residues" evidence="1">
    <location>
        <begin position="336"/>
        <end position="347"/>
    </location>
</feature>
<dbReference type="OrthoDB" id="271226at2"/>
<evidence type="ECO:0000313" key="4">
    <source>
        <dbReference type="Proteomes" id="UP000318878"/>
    </source>
</evidence>
<accession>A0A5C5UV01</accession>
<dbReference type="RefSeq" id="WP_146436855.1">
    <property type="nucleotide sequence ID" value="NZ_SJPF01000008.1"/>
</dbReference>
<sequence length="461" mass="50604">MSVTIQQAIFTSAQTSRLDGYQLVAASNGVTQEDSRELAAWCPAHDAMLREDLAAYSVNFHPVSATRYCVSRTINGQSEYSGRGGRQIYTHCLLIDAPQFVQFANNPFHVLAAATVDANLSWRSSLPSQLSEIKLVPTGKPVDLSLFRQSQLARIPYLMTAWFQEALDKPRLALTGYGGDESIFAQFFNLTPVNLRPLFSFSTGLRYSQRRPFRFLGLEGNHEEQRRAVRGEGLSLLDLANPPMNGDRLRNAWATWVLVALRTNLPASAVKLLSQADPQLDALQLDALGQRLRLQLLSMEEDETKNAAELEQNDASEAELAAAGTPRSDAGDGPRKIVRSHAPHPAHSRATSSARLVQIAGPLPSSQISGISVHEQQRLAQLDELVAGALTGSIESLAQLQNVWPEIASELPSSLRSDVQERYLAYAVIAWKKLNDRRVNRNPQTAASLLDVLSLIFSSAA</sequence>